<dbReference type="EMBL" id="CP151501">
    <property type="protein sequence ID" value="WZN59273.1"/>
    <property type="molecule type" value="Genomic_DNA"/>
</dbReference>
<feature type="compositionally biased region" description="Low complexity" evidence="2">
    <location>
        <begin position="422"/>
        <end position="432"/>
    </location>
</feature>
<keyword evidence="4" id="KW-1185">Reference proteome</keyword>
<name>A0AAX4NZB3_9CHLO</name>
<feature type="region of interest" description="Disordered" evidence="2">
    <location>
        <begin position="74"/>
        <end position="152"/>
    </location>
</feature>
<proteinExistence type="predicted"/>
<feature type="compositionally biased region" description="Basic and acidic residues" evidence="2">
    <location>
        <begin position="315"/>
        <end position="329"/>
    </location>
</feature>
<accession>A0AAX4NZB3</accession>
<keyword evidence="1" id="KW-0175">Coiled coil</keyword>
<sequence length="536" mass="57899">MLPETRLTPTESPPAVAQEKESQGTPASRDEATTRRGDEADEASLDAELRRLRQRSESLHRRGHAKFLWELQAALQGQHAPSPVPPPPPPLSRVHSDPSPGVVPPTNFSLATSSHDNNNNNNSSSNQTKAGGSGSQQSHEVSEAESSGRGGEARKSLLALASYGAGALTDVSLKVSELERDALSLRIRLLESQRRERSLASENATLRLVRDDVDTLTQQNRTLKQADVAMAGELDKLRAELGKARAQADHFSRKFLECKRAEEDLQRRYKDMQRQTEAFTRGTETEISRLAGEKIALAAKYERVKRKAQEYKERLVAHVGDPGEGRKEAPPTTSEAAEPRGPGGEREGEVEGVNKMPARVSFPRDVVEEEEGGAGDLGSSPTRSGIPGEDASGSPPRRHAVAGKGTKNNSPGWMPRKRAKQAAAAGSCSGAGPLKQRKLFGSENIDEFFQSQARRGAAEAKPIAIRSPSHTDDSNDCCVVLENGKPVAGHGSGVDLSKYDKYRGPPTAKEENGTPRDYWHIGVTPPPRPSQESLGG</sequence>
<dbReference type="Proteomes" id="UP001472866">
    <property type="component" value="Chromosome 01"/>
</dbReference>
<feature type="region of interest" description="Disordered" evidence="2">
    <location>
        <begin position="453"/>
        <end position="536"/>
    </location>
</feature>
<feature type="compositionally biased region" description="Pro residues" evidence="2">
    <location>
        <begin position="82"/>
        <end position="91"/>
    </location>
</feature>
<evidence type="ECO:0000313" key="4">
    <source>
        <dbReference type="Proteomes" id="UP001472866"/>
    </source>
</evidence>
<feature type="coiled-coil region" evidence="1">
    <location>
        <begin position="173"/>
        <end position="314"/>
    </location>
</feature>
<organism evidence="3 4">
    <name type="scientific">Chloropicon roscoffensis</name>
    <dbReference type="NCBI Taxonomy" id="1461544"/>
    <lineage>
        <taxon>Eukaryota</taxon>
        <taxon>Viridiplantae</taxon>
        <taxon>Chlorophyta</taxon>
        <taxon>Chloropicophyceae</taxon>
        <taxon>Chloropicales</taxon>
        <taxon>Chloropicaceae</taxon>
        <taxon>Chloropicon</taxon>
    </lineage>
</organism>
<feature type="compositionally biased region" description="Basic and acidic residues" evidence="2">
    <location>
        <begin position="497"/>
        <end position="519"/>
    </location>
</feature>
<evidence type="ECO:0000256" key="1">
    <source>
        <dbReference type="SAM" id="Coils"/>
    </source>
</evidence>
<evidence type="ECO:0000313" key="3">
    <source>
        <dbReference type="EMBL" id="WZN59273.1"/>
    </source>
</evidence>
<reference evidence="3 4" key="1">
    <citation type="submission" date="2024-03" db="EMBL/GenBank/DDBJ databases">
        <title>Complete genome sequence of the green alga Chloropicon roscoffensis RCC1871.</title>
        <authorList>
            <person name="Lemieux C."/>
            <person name="Pombert J.-F."/>
            <person name="Otis C."/>
            <person name="Turmel M."/>
        </authorList>
    </citation>
    <scope>NUCLEOTIDE SEQUENCE [LARGE SCALE GENOMIC DNA]</scope>
    <source>
        <strain evidence="3 4">RCC1871</strain>
    </source>
</reference>
<feature type="compositionally biased region" description="Polar residues" evidence="2">
    <location>
        <begin position="106"/>
        <end position="116"/>
    </location>
</feature>
<feature type="region of interest" description="Disordered" evidence="2">
    <location>
        <begin position="315"/>
        <end position="434"/>
    </location>
</feature>
<dbReference type="AlphaFoldDB" id="A0AAX4NZB3"/>
<protein>
    <submittedName>
        <fullName evidence="3">Uncharacterized protein</fullName>
    </submittedName>
</protein>
<evidence type="ECO:0000256" key="2">
    <source>
        <dbReference type="SAM" id="MobiDB-lite"/>
    </source>
</evidence>
<feature type="compositionally biased region" description="Low complexity" evidence="2">
    <location>
        <begin position="117"/>
        <end position="126"/>
    </location>
</feature>
<feature type="compositionally biased region" description="Polar residues" evidence="2">
    <location>
        <begin position="127"/>
        <end position="139"/>
    </location>
</feature>
<feature type="compositionally biased region" description="Basic and acidic residues" evidence="2">
    <location>
        <begin position="18"/>
        <end position="38"/>
    </location>
</feature>
<gene>
    <name evidence="3" type="ORF">HKI87_01g07980</name>
</gene>
<feature type="region of interest" description="Disordered" evidence="2">
    <location>
        <begin position="1"/>
        <end position="46"/>
    </location>
</feature>